<gene>
    <name evidence="6" type="ORF">PIB30_020807</name>
</gene>
<dbReference type="SUPFAM" id="SSF52540">
    <property type="entry name" value="P-loop containing nucleoside triphosphate hydrolases"/>
    <property type="match status" value="1"/>
</dbReference>
<evidence type="ECO:0000256" key="4">
    <source>
        <dbReference type="SAM" id="MobiDB-lite"/>
    </source>
</evidence>
<keyword evidence="3" id="KW-0611">Plant defense</keyword>
<sequence>MGSPNKVGPKPNNNNNNNNNNSGIHKPHDEMILGKKRKRKNRTEPREKLRAVEEKSLGGKGGCGKIILVLPLWFWFEPEFFPTLDDAELKQIEDKEVKQWLVEFQDVLYMADDLLEELSTKVATVPPTPREDLGNSYNWSRLVDSILEDSDLDEISLVTSMENVVDRLECIVEEKDGLRLKQEPTKDLEDISLRIQSSLIETSDIFGREDEKETIIKLLIGDSCDDRLSVISIEGKCGIGKTTLARLVFNMGGCCYKI</sequence>
<dbReference type="EMBL" id="JASCZI010090688">
    <property type="protein sequence ID" value="MED6144994.1"/>
    <property type="molecule type" value="Genomic_DNA"/>
</dbReference>
<keyword evidence="2" id="KW-0547">Nucleotide-binding</keyword>
<organism evidence="6 7">
    <name type="scientific">Stylosanthes scabra</name>
    <dbReference type="NCBI Taxonomy" id="79078"/>
    <lineage>
        <taxon>Eukaryota</taxon>
        <taxon>Viridiplantae</taxon>
        <taxon>Streptophyta</taxon>
        <taxon>Embryophyta</taxon>
        <taxon>Tracheophyta</taxon>
        <taxon>Spermatophyta</taxon>
        <taxon>Magnoliopsida</taxon>
        <taxon>eudicotyledons</taxon>
        <taxon>Gunneridae</taxon>
        <taxon>Pentapetalae</taxon>
        <taxon>rosids</taxon>
        <taxon>fabids</taxon>
        <taxon>Fabales</taxon>
        <taxon>Fabaceae</taxon>
        <taxon>Papilionoideae</taxon>
        <taxon>50 kb inversion clade</taxon>
        <taxon>dalbergioids sensu lato</taxon>
        <taxon>Dalbergieae</taxon>
        <taxon>Pterocarpus clade</taxon>
        <taxon>Stylosanthes</taxon>
    </lineage>
</organism>
<evidence type="ECO:0000256" key="2">
    <source>
        <dbReference type="ARBA" id="ARBA00022741"/>
    </source>
</evidence>
<protein>
    <recommendedName>
        <fullName evidence="5">Disease resistance N-terminal domain-containing protein</fullName>
    </recommendedName>
</protein>
<name>A0ABU6T9H9_9FABA</name>
<evidence type="ECO:0000259" key="5">
    <source>
        <dbReference type="Pfam" id="PF18052"/>
    </source>
</evidence>
<comment type="caution">
    <text evidence="6">The sequence shown here is derived from an EMBL/GenBank/DDBJ whole genome shotgun (WGS) entry which is preliminary data.</text>
</comment>
<dbReference type="InterPro" id="IPR041118">
    <property type="entry name" value="Rx_N"/>
</dbReference>
<dbReference type="Gene3D" id="1.20.5.4130">
    <property type="match status" value="1"/>
</dbReference>
<keyword evidence="7" id="KW-1185">Reference proteome</keyword>
<dbReference type="PANTHER" id="PTHR19338:SF73">
    <property type="entry name" value="DISEASE RESISTANCE PROTEIN RGA2-LIKE"/>
    <property type="match status" value="1"/>
</dbReference>
<accession>A0ABU6T9H9</accession>
<keyword evidence="1" id="KW-0677">Repeat</keyword>
<dbReference type="Pfam" id="PF18052">
    <property type="entry name" value="Rx_N"/>
    <property type="match status" value="1"/>
</dbReference>
<proteinExistence type="predicted"/>
<dbReference type="Proteomes" id="UP001341840">
    <property type="component" value="Unassembled WGS sequence"/>
</dbReference>
<evidence type="ECO:0000256" key="1">
    <source>
        <dbReference type="ARBA" id="ARBA00022737"/>
    </source>
</evidence>
<feature type="compositionally biased region" description="Low complexity" evidence="4">
    <location>
        <begin position="12"/>
        <end position="21"/>
    </location>
</feature>
<dbReference type="Gene3D" id="3.40.50.300">
    <property type="entry name" value="P-loop containing nucleotide triphosphate hydrolases"/>
    <property type="match status" value="1"/>
</dbReference>
<dbReference type="InterPro" id="IPR027417">
    <property type="entry name" value="P-loop_NTPase"/>
</dbReference>
<feature type="region of interest" description="Disordered" evidence="4">
    <location>
        <begin position="1"/>
        <end position="50"/>
    </location>
</feature>
<evidence type="ECO:0000313" key="7">
    <source>
        <dbReference type="Proteomes" id="UP001341840"/>
    </source>
</evidence>
<evidence type="ECO:0000313" key="6">
    <source>
        <dbReference type="EMBL" id="MED6144994.1"/>
    </source>
</evidence>
<reference evidence="6 7" key="1">
    <citation type="journal article" date="2023" name="Plants (Basel)">
        <title>Bridging the Gap: Combining Genomics and Transcriptomics Approaches to Understand Stylosanthes scabra, an Orphan Legume from the Brazilian Caatinga.</title>
        <authorList>
            <person name="Ferreira-Neto J.R.C."/>
            <person name="da Silva M.D."/>
            <person name="Binneck E."/>
            <person name="de Melo N.F."/>
            <person name="da Silva R.H."/>
            <person name="de Melo A.L.T.M."/>
            <person name="Pandolfi V."/>
            <person name="Bustamante F.O."/>
            <person name="Brasileiro-Vidal A.C."/>
            <person name="Benko-Iseppon A.M."/>
        </authorList>
    </citation>
    <scope>NUCLEOTIDE SEQUENCE [LARGE SCALE GENOMIC DNA]</scope>
    <source>
        <tissue evidence="6">Leaves</tissue>
    </source>
</reference>
<feature type="domain" description="Disease resistance N-terminal" evidence="5">
    <location>
        <begin position="84"/>
        <end position="124"/>
    </location>
</feature>
<evidence type="ECO:0000256" key="3">
    <source>
        <dbReference type="ARBA" id="ARBA00022821"/>
    </source>
</evidence>
<dbReference type="PANTHER" id="PTHR19338">
    <property type="entry name" value="TRANSLOCASE OF INNER MITOCHONDRIAL MEMBRANE 13 HOMOLOG"/>
    <property type="match status" value="1"/>
</dbReference>